<gene>
    <name evidence="1" type="ORF">G3I18_14140</name>
</gene>
<sequence>MTPYYDSVAGLGRAREVFEGGWGDRLWLNVPGPFHGGETDTCRTGRVSAPRHVLYGGQYVTEYVYRRPRTPAETARLVEAAAHDPALGYGCDGDSHWTPVA</sequence>
<accession>A0A9X5CJK2</accession>
<name>A0A9X5CJK2_9ACTN</name>
<protein>
    <submittedName>
        <fullName evidence="1">Uncharacterized protein</fullName>
    </submittedName>
</protein>
<organism evidence="1 2">
    <name type="scientific">Actinospica acidiphila</name>
    <dbReference type="NCBI Taxonomy" id="304899"/>
    <lineage>
        <taxon>Bacteria</taxon>
        <taxon>Bacillati</taxon>
        <taxon>Actinomycetota</taxon>
        <taxon>Actinomycetes</taxon>
        <taxon>Catenulisporales</taxon>
        <taxon>Actinospicaceae</taxon>
        <taxon>Actinospica</taxon>
    </lineage>
</organism>
<comment type="caution">
    <text evidence="1">The sequence shown here is derived from an EMBL/GenBank/DDBJ whole genome shotgun (WGS) entry which is preliminary data.</text>
</comment>
<reference evidence="1 2" key="1">
    <citation type="submission" date="2020-01" db="EMBL/GenBank/DDBJ databases">
        <title>Insect and environment-associated Actinomycetes.</title>
        <authorList>
            <person name="Currrie C."/>
            <person name="Chevrette M."/>
            <person name="Carlson C."/>
            <person name="Stubbendieck R."/>
            <person name="Wendt-Pienkowski E."/>
        </authorList>
    </citation>
    <scope>NUCLEOTIDE SEQUENCE [LARGE SCALE GENOMIC DNA]</scope>
    <source>
        <strain evidence="1 2">SID8189</strain>
    </source>
</reference>
<proteinExistence type="predicted"/>
<keyword evidence="2" id="KW-1185">Reference proteome</keyword>
<dbReference type="EMBL" id="JAAGNA010000500">
    <property type="protein sequence ID" value="NEC49707.1"/>
    <property type="molecule type" value="Genomic_DNA"/>
</dbReference>
<dbReference type="RefSeq" id="WP_163088948.1">
    <property type="nucleotide sequence ID" value="NZ_JAAGNA010000500.1"/>
</dbReference>
<dbReference type="Proteomes" id="UP000471745">
    <property type="component" value="Unassembled WGS sequence"/>
</dbReference>
<evidence type="ECO:0000313" key="2">
    <source>
        <dbReference type="Proteomes" id="UP000471745"/>
    </source>
</evidence>
<dbReference type="AlphaFoldDB" id="A0A9X5CJK2"/>
<evidence type="ECO:0000313" key="1">
    <source>
        <dbReference type="EMBL" id="NEC49707.1"/>
    </source>
</evidence>